<accession>A0A3B1DEB0</accession>
<proteinExistence type="predicted"/>
<gene>
    <name evidence="4" type="ORF">MNBD_PLANCTO02-1536</name>
</gene>
<dbReference type="EMBL" id="UOGL01000300">
    <property type="protein sequence ID" value="VAX39122.1"/>
    <property type="molecule type" value="Genomic_DNA"/>
</dbReference>
<evidence type="ECO:0000256" key="3">
    <source>
        <dbReference type="ARBA" id="ARBA00022729"/>
    </source>
</evidence>
<organism evidence="4">
    <name type="scientific">hydrothermal vent metagenome</name>
    <dbReference type="NCBI Taxonomy" id="652676"/>
    <lineage>
        <taxon>unclassified sequences</taxon>
        <taxon>metagenomes</taxon>
        <taxon>ecological metagenomes</taxon>
    </lineage>
</organism>
<dbReference type="Pfam" id="PF02119">
    <property type="entry name" value="FlgI"/>
    <property type="match status" value="1"/>
</dbReference>
<name>A0A3B1DEB0_9ZZZZ</name>
<dbReference type="PANTHER" id="PTHR30381">
    <property type="entry name" value="FLAGELLAR P-RING PERIPLASMIC PROTEIN FLGI"/>
    <property type="match status" value="1"/>
</dbReference>
<dbReference type="GO" id="GO:0009428">
    <property type="term" value="C:bacterial-type flagellum basal body, distal rod, P ring"/>
    <property type="evidence" value="ECO:0007669"/>
    <property type="project" value="InterPro"/>
</dbReference>
<protein>
    <submittedName>
        <fullName evidence="4">Flagellar P-ring protein FlgI</fullName>
    </submittedName>
</protein>
<comment type="subcellular location">
    <subcellularLocation>
        <location evidence="2">Bacterial flagellum basal body</location>
    </subcellularLocation>
</comment>
<dbReference type="PANTHER" id="PTHR30381:SF0">
    <property type="entry name" value="FLAGELLAR P-RING PROTEIN"/>
    <property type="match status" value="1"/>
</dbReference>
<sequence length="369" mass="39144">MKTQTYQAKFACIGVIALLLLGTPVAMQQQAEGARTRLENICTLDGQREVKLTGLGLVVGLNKTGDGGKNLPAMKALATALKLMNSPVLGLDELRGADNVAIVMIEATVPATGIRRGQKIDCYVSSFLGAKSLRGGRLLATPLEETDISTDRVAGIASGAIRIEGDKVFTTGKIPNGVVIENNFINGFLNAKKGGIITLMVDSHKASFHTASEVAYSVNSEFGFESGKEIAKATGPNSVEVHIPKAYKNDAVKFAARLLDIGIDMPHTQARVVVNATTGVVIVTGEVRIDPVVISHDKLTIEVGGSGGATSGGRFVSVPQLPQESGQSGSQLQELVRALKQLRVPNKEVVHIIRELHRSGKLHAVYDEH</sequence>
<dbReference type="GO" id="GO:0005198">
    <property type="term" value="F:structural molecule activity"/>
    <property type="evidence" value="ECO:0007669"/>
    <property type="project" value="InterPro"/>
</dbReference>
<dbReference type="AlphaFoldDB" id="A0A3B1DEB0"/>
<keyword evidence="4" id="KW-0969">Cilium</keyword>
<reference evidence="4" key="1">
    <citation type="submission" date="2018-06" db="EMBL/GenBank/DDBJ databases">
        <authorList>
            <person name="Zhirakovskaya E."/>
        </authorList>
    </citation>
    <scope>NUCLEOTIDE SEQUENCE</scope>
</reference>
<keyword evidence="3" id="KW-0732">Signal</keyword>
<dbReference type="PRINTS" id="PR01010">
    <property type="entry name" value="FLGPRINGFLGI"/>
</dbReference>
<dbReference type="GO" id="GO:0030288">
    <property type="term" value="C:outer membrane-bounded periplasmic space"/>
    <property type="evidence" value="ECO:0007669"/>
    <property type="project" value="InterPro"/>
</dbReference>
<evidence type="ECO:0000256" key="2">
    <source>
        <dbReference type="ARBA" id="ARBA00004117"/>
    </source>
</evidence>
<keyword evidence="4" id="KW-0282">Flagellum</keyword>
<dbReference type="InterPro" id="IPR001782">
    <property type="entry name" value="Flag_FlgI"/>
</dbReference>
<evidence type="ECO:0000313" key="4">
    <source>
        <dbReference type="EMBL" id="VAX39122.1"/>
    </source>
</evidence>
<dbReference type="GO" id="GO:0071973">
    <property type="term" value="P:bacterial-type flagellum-dependent cell motility"/>
    <property type="evidence" value="ECO:0007669"/>
    <property type="project" value="InterPro"/>
</dbReference>
<comment type="function">
    <text evidence="1">Assembles around the rod to form the L-ring and probably protects the motor/basal body from shearing forces during rotation.</text>
</comment>
<keyword evidence="4" id="KW-0966">Cell projection</keyword>
<evidence type="ECO:0000256" key="1">
    <source>
        <dbReference type="ARBA" id="ARBA00002591"/>
    </source>
</evidence>